<protein>
    <recommendedName>
        <fullName evidence="4">Secreted protein</fullName>
    </recommendedName>
</protein>
<proteinExistence type="predicted"/>
<feature type="signal peptide" evidence="1">
    <location>
        <begin position="1"/>
        <end position="20"/>
    </location>
</feature>
<feature type="chain" id="PRO_5037387291" description="Secreted protein" evidence="1">
    <location>
        <begin position="21"/>
        <end position="50"/>
    </location>
</feature>
<dbReference type="EMBL" id="BOOU01000071">
    <property type="protein sequence ID" value="GII80330.1"/>
    <property type="molecule type" value="Genomic_DNA"/>
</dbReference>
<dbReference type="RefSeq" id="WP_203990904.1">
    <property type="nucleotide sequence ID" value="NZ_BOOU01000071.1"/>
</dbReference>
<dbReference type="Proteomes" id="UP000655287">
    <property type="component" value="Unassembled WGS sequence"/>
</dbReference>
<evidence type="ECO:0008006" key="4">
    <source>
        <dbReference type="Google" id="ProtNLM"/>
    </source>
</evidence>
<evidence type="ECO:0000313" key="2">
    <source>
        <dbReference type="EMBL" id="GII80330.1"/>
    </source>
</evidence>
<gene>
    <name evidence="2" type="ORF">Sru01_53120</name>
</gene>
<organism evidence="2 3">
    <name type="scientific">Sphaerisporangium rufum</name>
    <dbReference type="NCBI Taxonomy" id="1381558"/>
    <lineage>
        <taxon>Bacteria</taxon>
        <taxon>Bacillati</taxon>
        <taxon>Actinomycetota</taxon>
        <taxon>Actinomycetes</taxon>
        <taxon>Streptosporangiales</taxon>
        <taxon>Streptosporangiaceae</taxon>
        <taxon>Sphaerisporangium</taxon>
    </lineage>
</organism>
<comment type="caution">
    <text evidence="2">The sequence shown here is derived from an EMBL/GenBank/DDBJ whole genome shotgun (WGS) entry which is preliminary data.</text>
</comment>
<evidence type="ECO:0000313" key="3">
    <source>
        <dbReference type="Proteomes" id="UP000655287"/>
    </source>
</evidence>
<reference evidence="2" key="1">
    <citation type="submission" date="2021-01" db="EMBL/GenBank/DDBJ databases">
        <title>Whole genome shotgun sequence of Sphaerisporangium rufum NBRC 109079.</title>
        <authorList>
            <person name="Komaki H."/>
            <person name="Tamura T."/>
        </authorList>
    </citation>
    <scope>NUCLEOTIDE SEQUENCE</scope>
    <source>
        <strain evidence="2">NBRC 109079</strain>
    </source>
</reference>
<evidence type="ECO:0000256" key="1">
    <source>
        <dbReference type="SAM" id="SignalP"/>
    </source>
</evidence>
<dbReference type="AlphaFoldDB" id="A0A919RAG5"/>
<accession>A0A919RAG5</accession>
<name>A0A919RAG5_9ACTN</name>
<keyword evidence="3" id="KW-1185">Reference proteome</keyword>
<keyword evidence="1" id="KW-0732">Signal</keyword>
<sequence>MFRRLISTGALLTLTMVATATPGRLGRGGCDDDWYDDWDDCDDWDDDWYF</sequence>